<reference evidence="15 16" key="1">
    <citation type="submission" date="2018-12" db="EMBL/GenBank/DDBJ databases">
        <title>Sphingomonas sp. HMF7854 Genome sequencing and assembly.</title>
        <authorList>
            <person name="Cha I."/>
            <person name="Kang H."/>
            <person name="Kim H."/>
            <person name="Kang J."/>
            <person name="Joh K."/>
        </authorList>
    </citation>
    <scope>NUCLEOTIDE SEQUENCE [LARGE SCALE GENOMIC DNA]</scope>
    <source>
        <strain evidence="15 16">HMF7854</strain>
    </source>
</reference>
<proteinExistence type="inferred from homology"/>
<gene>
    <name evidence="15" type="ORF">HMF7854_04835</name>
</gene>
<dbReference type="AlphaFoldDB" id="A0A3S0ELB1"/>
<dbReference type="RefSeq" id="WP_126718059.1">
    <property type="nucleotide sequence ID" value="NZ_RWJF01000001.1"/>
</dbReference>
<dbReference type="OrthoDB" id="9815641at2"/>
<keyword evidence="16" id="KW-1185">Reference proteome</keyword>
<evidence type="ECO:0000259" key="14">
    <source>
        <dbReference type="Pfam" id="PF20260"/>
    </source>
</evidence>
<dbReference type="Gene3D" id="2.40.240.20">
    <property type="entry name" value="Hypothetical PUA domain-like, domain 1"/>
    <property type="match status" value="1"/>
</dbReference>
<keyword evidence="5 12" id="KW-0963">Cytoplasm</keyword>
<evidence type="ECO:0000256" key="2">
    <source>
        <dbReference type="ARBA" id="ARBA00005528"/>
    </source>
</evidence>
<evidence type="ECO:0000256" key="7">
    <source>
        <dbReference type="ARBA" id="ARBA00022603"/>
    </source>
</evidence>
<comment type="similarity">
    <text evidence="2 12">Belongs to the RNA methyltransferase RsmE family.</text>
</comment>
<dbReference type="InterPro" id="IPR015947">
    <property type="entry name" value="PUA-like_sf"/>
</dbReference>
<dbReference type="SUPFAM" id="SSF88697">
    <property type="entry name" value="PUA domain-like"/>
    <property type="match status" value="1"/>
</dbReference>
<dbReference type="EMBL" id="RWJF01000001">
    <property type="protein sequence ID" value="RST30226.1"/>
    <property type="molecule type" value="Genomic_DNA"/>
</dbReference>
<evidence type="ECO:0000256" key="8">
    <source>
        <dbReference type="ARBA" id="ARBA00022679"/>
    </source>
</evidence>
<dbReference type="Proteomes" id="UP000274661">
    <property type="component" value="Unassembled WGS sequence"/>
</dbReference>
<dbReference type="Pfam" id="PF20260">
    <property type="entry name" value="PUA_4"/>
    <property type="match status" value="1"/>
</dbReference>
<dbReference type="NCBIfam" id="NF008696">
    <property type="entry name" value="PRK11713.3-5"/>
    <property type="match status" value="1"/>
</dbReference>
<evidence type="ECO:0000256" key="4">
    <source>
        <dbReference type="ARBA" id="ARBA00013673"/>
    </source>
</evidence>
<dbReference type="InterPro" id="IPR046886">
    <property type="entry name" value="RsmE_MTase_dom"/>
</dbReference>
<organism evidence="15 16">
    <name type="scientific">Sphingomonas ginkgonis</name>
    <dbReference type="NCBI Taxonomy" id="2315330"/>
    <lineage>
        <taxon>Bacteria</taxon>
        <taxon>Pseudomonadati</taxon>
        <taxon>Pseudomonadota</taxon>
        <taxon>Alphaproteobacteria</taxon>
        <taxon>Sphingomonadales</taxon>
        <taxon>Sphingomonadaceae</taxon>
        <taxon>Sphingomonas</taxon>
    </lineage>
</organism>
<comment type="subcellular location">
    <subcellularLocation>
        <location evidence="1 12">Cytoplasm</location>
    </subcellularLocation>
</comment>
<feature type="domain" description="Ribosomal RNA small subunit methyltransferase E methyltransferase" evidence="13">
    <location>
        <begin position="85"/>
        <end position="235"/>
    </location>
</feature>
<evidence type="ECO:0000256" key="5">
    <source>
        <dbReference type="ARBA" id="ARBA00022490"/>
    </source>
</evidence>
<evidence type="ECO:0000313" key="16">
    <source>
        <dbReference type="Proteomes" id="UP000274661"/>
    </source>
</evidence>
<dbReference type="PANTHER" id="PTHR30027:SF3">
    <property type="entry name" value="16S RRNA (URACIL(1498)-N(3))-METHYLTRANSFERASE"/>
    <property type="match status" value="1"/>
</dbReference>
<dbReference type="GO" id="GO:0070042">
    <property type="term" value="F:rRNA (uridine-N3-)-methyltransferase activity"/>
    <property type="evidence" value="ECO:0007669"/>
    <property type="project" value="TreeGrafter"/>
</dbReference>
<comment type="caution">
    <text evidence="15">The sequence shown here is derived from an EMBL/GenBank/DDBJ whole genome shotgun (WGS) entry which is preliminary data.</text>
</comment>
<accession>A0A3S0ELB1</accession>
<protein>
    <recommendedName>
        <fullName evidence="4 12">Ribosomal RNA small subunit methyltransferase E</fullName>
        <ecNumber evidence="3 12">2.1.1.193</ecNumber>
    </recommendedName>
</protein>
<feature type="domain" description="Ribosomal RNA small subunit methyltransferase E PUA-like" evidence="14">
    <location>
        <begin position="34"/>
        <end position="76"/>
    </location>
</feature>
<dbReference type="InterPro" id="IPR006700">
    <property type="entry name" value="RsmE"/>
</dbReference>
<evidence type="ECO:0000256" key="1">
    <source>
        <dbReference type="ARBA" id="ARBA00004496"/>
    </source>
</evidence>
<evidence type="ECO:0000256" key="10">
    <source>
        <dbReference type="ARBA" id="ARBA00025699"/>
    </source>
</evidence>
<dbReference type="PANTHER" id="PTHR30027">
    <property type="entry name" value="RIBOSOMAL RNA SMALL SUBUNIT METHYLTRANSFERASE E"/>
    <property type="match status" value="1"/>
</dbReference>
<dbReference type="CDD" id="cd18084">
    <property type="entry name" value="RsmE-like"/>
    <property type="match status" value="1"/>
</dbReference>
<dbReference type="GO" id="GO:0070475">
    <property type="term" value="P:rRNA base methylation"/>
    <property type="evidence" value="ECO:0007669"/>
    <property type="project" value="TreeGrafter"/>
</dbReference>
<evidence type="ECO:0000256" key="3">
    <source>
        <dbReference type="ARBA" id="ARBA00012328"/>
    </source>
</evidence>
<comment type="catalytic activity">
    <reaction evidence="11 12">
        <text>uridine(1498) in 16S rRNA + S-adenosyl-L-methionine = N(3)-methyluridine(1498) in 16S rRNA + S-adenosyl-L-homocysteine + H(+)</text>
        <dbReference type="Rhea" id="RHEA:42920"/>
        <dbReference type="Rhea" id="RHEA-COMP:10283"/>
        <dbReference type="Rhea" id="RHEA-COMP:10284"/>
        <dbReference type="ChEBI" id="CHEBI:15378"/>
        <dbReference type="ChEBI" id="CHEBI:57856"/>
        <dbReference type="ChEBI" id="CHEBI:59789"/>
        <dbReference type="ChEBI" id="CHEBI:65315"/>
        <dbReference type="ChEBI" id="CHEBI:74502"/>
        <dbReference type="EC" id="2.1.1.193"/>
    </reaction>
</comment>
<dbReference type="SUPFAM" id="SSF75217">
    <property type="entry name" value="alpha/beta knot"/>
    <property type="match status" value="1"/>
</dbReference>
<keyword evidence="6 12" id="KW-0698">rRNA processing</keyword>
<dbReference type="Gene3D" id="3.40.1280.10">
    <property type="match status" value="1"/>
</dbReference>
<evidence type="ECO:0000256" key="6">
    <source>
        <dbReference type="ARBA" id="ARBA00022552"/>
    </source>
</evidence>
<evidence type="ECO:0000256" key="12">
    <source>
        <dbReference type="PIRNR" id="PIRNR015601"/>
    </source>
</evidence>
<evidence type="ECO:0000256" key="9">
    <source>
        <dbReference type="ARBA" id="ARBA00022691"/>
    </source>
</evidence>
<keyword evidence="7 12" id="KW-0489">Methyltransferase</keyword>
<comment type="function">
    <text evidence="10 12">Specifically methylates the N3 position of the uracil ring of uridine 1498 (m3U1498) in 16S rRNA. Acts on the fully assembled 30S ribosomal subunit.</text>
</comment>
<sequence length="244" mass="26260">MPATPAWPPRSLPRLFVRTPLAGGSAVELDAGPANYLGNVMRLGPGAELLVFDGATGEWLARIADVGRKRMTLRVEQQTREQESVPDVTLAFAPVKRAQTDWLVEKATELGVRHLQPVMTQRTVAERIKRERLESIAVEAAEQCGRTLLPSLAEPVGLKAFLQANERPLYFADENGGEPAAIAMKEGPATILVGPEGGFTDDERTMVRASAGAVPISLGPRILRAETAALAALTAYMALAGDWR</sequence>
<dbReference type="NCBIfam" id="TIGR00046">
    <property type="entry name" value="RsmE family RNA methyltransferase"/>
    <property type="match status" value="1"/>
</dbReference>
<keyword evidence="8 12" id="KW-0808">Transferase</keyword>
<dbReference type="EC" id="2.1.1.193" evidence="3 12"/>
<dbReference type="InterPro" id="IPR029028">
    <property type="entry name" value="Alpha/beta_knot_MTases"/>
</dbReference>
<dbReference type="GO" id="GO:0005737">
    <property type="term" value="C:cytoplasm"/>
    <property type="evidence" value="ECO:0007669"/>
    <property type="project" value="UniProtKB-SubCell"/>
</dbReference>
<name>A0A3S0ELB1_9SPHN</name>
<evidence type="ECO:0000256" key="11">
    <source>
        <dbReference type="ARBA" id="ARBA00047944"/>
    </source>
</evidence>
<dbReference type="InterPro" id="IPR046887">
    <property type="entry name" value="RsmE_PUA-like"/>
</dbReference>
<evidence type="ECO:0000259" key="13">
    <source>
        <dbReference type="Pfam" id="PF04452"/>
    </source>
</evidence>
<evidence type="ECO:0000313" key="15">
    <source>
        <dbReference type="EMBL" id="RST30226.1"/>
    </source>
</evidence>
<dbReference type="PIRSF" id="PIRSF015601">
    <property type="entry name" value="MTase_slr0722"/>
    <property type="match status" value="1"/>
</dbReference>
<dbReference type="Pfam" id="PF04452">
    <property type="entry name" value="Methyltrans_RNA"/>
    <property type="match status" value="1"/>
</dbReference>
<keyword evidence="9 12" id="KW-0949">S-adenosyl-L-methionine</keyword>
<dbReference type="InterPro" id="IPR029026">
    <property type="entry name" value="tRNA_m1G_MTases_N"/>
</dbReference>